<dbReference type="HOGENOM" id="CLU_016546_0_0_1"/>
<dbReference type="GeneID" id="19270938"/>
<dbReference type="EMBL" id="KI912111">
    <property type="protein sequence ID" value="ETS84049.1"/>
    <property type="molecule type" value="Genomic_DNA"/>
</dbReference>
<proteinExistence type="inferred from homology"/>
<dbReference type="STRING" id="1229662.W3XDF5"/>
<dbReference type="AlphaFoldDB" id="W3XDF5"/>
<dbReference type="InParanoid" id="W3XDF5"/>
<feature type="compositionally biased region" description="Basic and acidic residues" evidence="6">
    <location>
        <begin position="395"/>
        <end position="414"/>
    </location>
</feature>
<gene>
    <name evidence="7" type="ORF">PFICI_05925</name>
</gene>
<dbReference type="OrthoDB" id="4097008at2759"/>
<dbReference type="eggNOG" id="ENOG502S7ZC">
    <property type="taxonomic scope" value="Eukaryota"/>
</dbReference>
<feature type="compositionally biased region" description="Basic and acidic residues" evidence="6">
    <location>
        <begin position="268"/>
        <end position="279"/>
    </location>
</feature>
<comment type="subcellular location">
    <subcellularLocation>
        <location evidence="2">Peroxisome membrane</location>
        <topology evidence="2">Peripheral membrane protein</topology>
    </subcellularLocation>
</comment>
<dbReference type="Proteomes" id="UP000030651">
    <property type="component" value="Unassembled WGS sequence"/>
</dbReference>
<evidence type="ECO:0000256" key="2">
    <source>
        <dbReference type="ARBA" id="ARBA00004421"/>
    </source>
</evidence>
<feature type="compositionally biased region" description="Polar residues" evidence="6">
    <location>
        <begin position="371"/>
        <end position="390"/>
    </location>
</feature>
<evidence type="ECO:0000256" key="3">
    <source>
        <dbReference type="ARBA" id="ARBA00010707"/>
    </source>
</evidence>
<organism evidence="7 8">
    <name type="scientific">Pestalotiopsis fici (strain W106-1 / CGMCC3.15140)</name>
    <dbReference type="NCBI Taxonomy" id="1229662"/>
    <lineage>
        <taxon>Eukaryota</taxon>
        <taxon>Fungi</taxon>
        <taxon>Dikarya</taxon>
        <taxon>Ascomycota</taxon>
        <taxon>Pezizomycotina</taxon>
        <taxon>Sordariomycetes</taxon>
        <taxon>Xylariomycetidae</taxon>
        <taxon>Amphisphaeriales</taxon>
        <taxon>Sporocadaceae</taxon>
        <taxon>Pestalotiopsis</taxon>
    </lineage>
</organism>
<feature type="region of interest" description="Disordered" evidence="6">
    <location>
        <begin position="592"/>
        <end position="621"/>
    </location>
</feature>
<feature type="compositionally biased region" description="Low complexity" evidence="6">
    <location>
        <begin position="1"/>
        <end position="10"/>
    </location>
</feature>
<dbReference type="KEGG" id="pfy:PFICI_05925"/>
<protein>
    <recommendedName>
        <fullName evidence="4">Inheritance of peroxisomes protein 1</fullName>
    </recommendedName>
</protein>
<dbReference type="RefSeq" id="XP_007832697.1">
    <property type="nucleotide sequence ID" value="XM_007834506.1"/>
</dbReference>
<dbReference type="Pfam" id="PF12634">
    <property type="entry name" value="Inp1"/>
    <property type="match status" value="1"/>
</dbReference>
<evidence type="ECO:0000256" key="1">
    <source>
        <dbReference type="ARBA" id="ARBA00003594"/>
    </source>
</evidence>
<feature type="region of interest" description="Disordered" evidence="6">
    <location>
        <begin position="1"/>
        <end position="41"/>
    </location>
</feature>
<dbReference type="OMA" id="PMPCAWE"/>
<feature type="region of interest" description="Disordered" evidence="6">
    <location>
        <begin position="264"/>
        <end position="294"/>
    </location>
</feature>
<feature type="compositionally biased region" description="Polar residues" evidence="6">
    <location>
        <begin position="309"/>
        <end position="334"/>
    </location>
</feature>
<dbReference type="GO" id="GO:0005780">
    <property type="term" value="C:extrinsic component of intraperoxisomal membrane"/>
    <property type="evidence" value="ECO:0007669"/>
    <property type="project" value="InterPro"/>
</dbReference>
<feature type="region of interest" description="Disordered" evidence="6">
    <location>
        <begin position="308"/>
        <end position="334"/>
    </location>
</feature>
<reference evidence="8" key="1">
    <citation type="journal article" date="2015" name="BMC Genomics">
        <title>Genomic and transcriptomic analysis of the endophytic fungus Pestalotiopsis fici reveals its lifestyle and high potential for synthesis of natural products.</title>
        <authorList>
            <person name="Wang X."/>
            <person name="Zhang X."/>
            <person name="Liu L."/>
            <person name="Xiang M."/>
            <person name="Wang W."/>
            <person name="Sun X."/>
            <person name="Che Y."/>
            <person name="Guo L."/>
            <person name="Liu G."/>
            <person name="Guo L."/>
            <person name="Wang C."/>
            <person name="Yin W.B."/>
            <person name="Stadler M."/>
            <person name="Zhang X."/>
            <person name="Liu X."/>
        </authorList>
    </citation>
    <scope>NUCLEOTIDE SEQUENCE [LARGE SCALE GENOMIC DNA]</scope>
    <source>
        <strain evidence="8">W106-1 / CGMCC3.15140</strain>
    </source>
</reference>
<evidence type="ECO:0000313" key="7">
    <source>
        <dbReference type="EMBL" id="ETS84049.1"/>
    </source>
</evidence>
<sequence length="763" mass="81865">MGPHPSSSSSAHGRLLSPRRVATEPLPLQPPRRSMSVSSASSSRSLAASASSASAAAAVAAPRNSDESIETLFDHPSVKIIAFTSSQRASSFGASDFLAEPKPGSLPASSKLERTLAVGPFRIYRAPGSVAFLSCGSALQPILPKSQCWCIDEINSRFVLQIRRPQYWRIELPLSDPEDFERASALRDVFDNILLFEKTECPFVRSFTVELPERPQTPVKKKPWTPVGKHLVPSVFLSDVSSPSSPAVKIANEKLRRRTLDISSQTHMEARDQAVRNTERALPNSTPRGLADGPHVNVREMAAIAEANQPGSTPDTHLEAATSSSHGKTNETRQGALTASIPASADHHARKELEPTIRDAQGSPRFPISAPITQATTKGSSIVPKTQESAPQPGEDSKELHSIDETKPSEARDDIHTSFEAAGSVGAVNLKKKRMSRILAGRSVTLPPRLTVVTSTPPRPSQAAATEEAPTVSLPARASSEGAPEEQSPNGSVDSFHSVQSWHSPISPPSLSPISSSPSPPLFPYPHDNIRIPHRGSRGTSSAEFTPATDATFVPAPMSVETHAQDNHDSAPALGTGYDEGVSRGLLQNPAETMARSSATPQRPNSIHHRPKTADPSVGRRAFPSMPASANILSPTVRYRPEGPLAVVRRLPSVILQKTVEILLSPPSHLVNLMLQVAAKIAAGEWRGLVLGMGEGGESIPVHWDYSDGELSGWEDDEDYTFSISRLPTSRRSTDVAPDDVSNSMSDKKATRAGNSSRSWEVD</sequence>
<feature type="compositionally biased region" description="Polar residues" evidence="6">
    <location>
        <begin position="595"/>
        <end position="605"/>
    </location>
</feature>
<feature type="region of interest" description="Disordered" evidence="6">
    <location>
        <begin position="725"/>
        <end position="763"/>
    </location>
</feature>
<feature type="region of interest" description="Disordered" evidence="6">
    <location>
        <begin position="356"/>
        <end position="414"/>
    </location>
</feature>
<evidence type="ECO:0000256" key="5">
    <source>
        <dbReference type="ARBA" id="ARBA00023136"/>
    </source>
</evidence>
<keyword evidence="5" id="KW-0472">Membrane</keyword>
<accession>W3XDF5</accession>
<feature type="compositionally biased region" description="Polar residues" evidence="6">
    <location>
        <begin position="753"/>
        <end position="763"/>
    </location>
</feature>
<feature type="compositionally biased region" description="Polar residues" evidence="6">
    <location>
        <begin position="487"/>
        <end position="503"/>
    </location>
</feature>
<dbReference type="InterPro" id="IPR024758">
    <property type="entry name" value="Inp1"/>
</dbReference>
<comment type="function">
    <text evidence="1">Required for peroxisome inheritance.</text>
</comment>
<evidence type="ECO:0000313" key="8">
    <source>
        <dbReference type="Proteomes" id="UP000030651"/>
    </source>
</evidence>
<comment type="similarity">
    <text evidence="3">Belongs to the INP1 family.</text>
</comment>
<evidence type="ECO:0000256" key="6">
    <source>
        <dbReference type="SAM" id="MobiDB-lite"/>
    </source>
</evidence>
<evidence type="ECO:0000256" key="4">
    <source>
        <dbReference type="ARBA" id="ARBA00021397"/>
    </source>
</evidence>
<feature type="region of interest" description="Disordered" evidence="6">
    <location>
        <begin position="450"/>
        <end position="546"/>
    </location>
</feature>
<name>W3XDF5_PESFW</name>
<dbReference type="GO" id="GO:0045033">
    <property type="term" value="P:peroxisome inheritance"/>
    <property type="evidence" value="ECO:0007669"/>
    <property type="project" value="InterPro"/>
</dbReference>
<keyword evidence="8" id="KW-1185">Reference proteome</keyword>